<dbReference type="Pfam" id="PF26466">
    <property type="entry name" value="DNA_primase_lrg_N"/>
    <property type="match status" value="1"/>
</dbReference>
<evidence type="ECO:0000256" key="9">
    <source>
        <dbReference type="PIRNR" id="PIRNR009449"/>
    </source>
</evidence>
<feature type="binding site" evidence="10">
    <location>
        <position position="282"/>
    </location>
    <ligand>
        <name>[4Fe-4S] cluster</name>
        <dbReference type="ChEBI" id="CHEBI:49883"/>
    </ligand>
</feature>
<dbReference type="SUPFAM" id="SSF140914">
    <property type="entry name" value="PriB N-terminal domain-like"/>
    <property type="match status" value="1"/>
</dbReference>
<dbReference type="GO" id="GO:0006270">
    <property type="term" value="P:DNA replication initiation"/>
    <property type="evidence" value="ECO:0007669"/>
    <property type="project" value="TreeGrafter"/>
</dbReference>
<dbReference type="Pfam" id="PF04104">
    <property type="entry name" value="DNA_primase_lrg"/>
    <property type="match status" value="1"/>
</dbReference>
<dbReference type="GO" id="GO:0003677">
    <property type="term" value="F:DNA binding"/>
    <property type="evidence" value="ECO:0007669"/>
    <property type="project" value="UniProtKB-UniRule"/>
</dbReference>
<dbReference type="Gene3D" id="1.20.930.80">
    <property type="match status" value="1"/>
</dbReference>
<reference evidence="12" key="1">
    <citation type="submission" date="2022-06" db="EMBL/GenBank/DDBJ databases">
        <authorList>
            <consortium name="SYNGENTA / RWTH Aachen University"/>
        </authorList>
    </citation>
    <scope>NUCLEOTIDE SEQUENCE</scope>
</reference>
<evidence type="ECO:0000256" key="6">
    <source>
        <dbReference type="ARBA" id="ARBA00023004"/>
    </source>
</evidence>
<keyword evidence="5 9" id="KW-0479">Metal-binding</keyword>
<dbReference type="PANTHER" id="PTHR10537">
    <property type="entry name" value="DNA PRIMASE LARGE SUBUNIT"/>
    <property type="match status" value="1"/>
</dbReference>
<dbReference type="PIRSF" id="PIRSF009449">
    <property type="entry name" value="DNA_primase_large_subunit"/>
    <property type="match status" value="1"/>
</dbReference>
<evidence type="ECO:0000313" key="12">
    <source>
        <dbReference type="EMBL" id="CAH7687685.1"/>
    </source>
</evidence>
<feature type="binding site" evidence="10">
    <location>
        <position position="376"/>
    </location>
    <ligand>
        <name>[4Fe-4S] cluster</name>
        <dbReference type="ChEBI" id="CHEBI:49883"/>
    </ligand>
</feature>
<keyword evidence="8 9" id="KW-0238">DNA-binding</keyword>
<dbReference type="CDD" id="cd07322">
    <property type="entry name" value="PriL_PriS_Eukaryotic"/>
    <property type="match status" value="1"/>
</dbReference>
<keyword evidence="2 9" id="KW-0004">4Fe-4S</keyword>
<evidence type="ECO:0000256" key="3">
    <source>
        <dbReference type="ARBA" id="ARBA00022515"/>
    </source>
</evidence>
<keyword evidence="4 9" id="KW-0235">DNA replication</keyword>
<comment type="caution">
    <text evidence="12">The sequence shown here is derived from an EMBL/GenBank/DDBJ whole genome shotgun (WGS) entry which is preliminary data.</text>
</comment>
<evidence type="ECO:0000256" key="10">
    <source>
        <dbReference type="PIRSR" id="PIRSR009449-1"/>
    </source>
</evidence>
<keyword evidence="13" id="KW-1185">Reference proteome</keyword>
<dbReference type="Proteomes" id="UP001153365">
    <property type="component" value="Unassembled WGS sequence"/>
</dbReference>
<evidence type="ECO:0000256" key="2">
    <source>
        <dbReference type="ARBA" id="ARBA00022485"/>
    </source>
</evidence>
<evidence type="ECO:0000256" key="8">
    <source>
        <dbReference type="ARBA" id="ARBA00023125"/>
    </source>
</evidence>
<proteinExistence type="inferred from homology"/>
<feature type="binding site" evidence="10">
    <location>
        <position position="419"/>
    </location>
    <ligand>
        <name>[4Fe-4S] cluster</name>
        <dbReference type="ChEBI" id="CHEBI:49883"/>
    </ligand>
</feature>
<dbReference type="EMBL" id="CALTRL010005900">
    <property type="protein sequence ID" value="CAH7687685.1"/>
    <property type="molecule type" value="Genomic_DNA"/>
</dbReference>
<evidence type="ECO:0000256" key="7">
    <source>
        <dbReference type="ARBA" id="ARBA00023014"/>
    </source>
</evidence>
<name>A0AAV0BLS2_PHAPC</name>
<gene>
    <name evidence="12" type="ORF">PPACK8108_LOCUS22506</name>
</gene>
<dbReference type="GO" id="GO:0046872">
    <property type="term" value="F:metal ion binding"/>
    <property type="evidence" value="ECO:0007669"/>
    <property type="project" value="UniProtKB-UniRule"/>
</dbReference>
<dbReference type="GO" id="GO:0006269">
    <property type="term" value="P:DNA replication, synthesis of primer"/>
    <property type="evidence" value="ECO:0007669"/>
    <property type="project" value="UniProtKB-KW"/>
</dbReference>
<evidence type="ECO:0000259" key="11">
    <source>
        <dbReference type="Pfam" id="PF04104"/>
    </source>
</evidence>
<accession>A0AAV0BLS2</accession>
<comment type="similarity">
    <text evidence="1 9">Belongs to the eukaryotic-type primase large subunit family.</text>
</comment>
<evidence type="ECO:0000256" key="1">
    <source>
        <dbReference type="ARBA" id="ARBA00010564"/>
    </source>
</evidence>
<keyword evidence="7 9" id="KW-0411">Iron-sulfur</keyword>
<dbReference type="InterPro" id="IPR007238">
    <property type="entry name" value="DNA_primase_lsu_euk/arc"/>
</dbReference>
<dbReference type="AlphaFoldDB" id="A0AAV0BLS2"/>
<evidence type="ECO:0000256" key="4">
    <source>
        <dbReference type="ARBA" id="ARBA00022705"/>
    </source>
</evidence>
<comment type="cofactor">
    <cofactor evidence="9">
        <name>[4Fe-4S] cluster</name>
        <dbReference type="ChEBI" id="CHEBI:49883"/>
    </cofactor>
    <text evidence="9">Binds 1 [4Fe-4S] cluster.</text>
</comment>
<dbReference type="InterPro" id="IPR016558">
    <property type="entry name" value="DNA_primase_lsu_euk"/>
</dbReference>
<sequence length="463" mass="52994">MFATQQLPGGPFADNTSKVLNSSSKFLSAYSEPPNSDITIEEFEGWAIDRLKVLAEIENAVTRNRSFEDLKPILTNRCREFFTLPPGSQQLDGISFLKKKDQYSHFILRLAFCRSEELRRRFVYAETQLLKFRLDGASPTEQQELIRCLNIDWELVSISKPGSEAKNAFLYRVHWTKVTDLVSARKVELLDGYATINTADQVYVILQEFSSKLTKALEVTAKHLPYLDEDSRLLPVLEHLSINFLAGISGPEFVSSNIEHPDGTHFTADMVDELAKKHFPPCMRHLWMILRKDKHLKYGGRQQLNLFLKGIGLPVEEALIFWRKAFCNISEDKFRKDYRYGVRHNYGLEGSRKNYQPKPCTAIIKDSVGPQDCHGCPFKQFSSTNLTHYLAQVYGMDPNSNEMKDIINWTKTQHYHLACSTVFEQSHKSFGIKKGDGLGGRETVDHPNKYFEASFKLSQATQS</sequence>
<protein>
    <recommendedName>
        <fullName evidence="9">DNA primase large subunit</fullName>
    </recommendedName>
</protein>
<feature type="binding site" evidence="10">
    <location>
        <position position="360"/>
    </location>
    <ligand>
        <name>[4Fe-4S] cluster</name>
        <dbReference type="ChEBI" id="CHEBI:49883"/>
    </ligand>
</feature>
<dbReference type="PANTHER" id="PTHR10537:SF3">
    <property type="entry name" value="DNA PRIMASE LARGE SUBUNIT"/>
    <property type="match status" value="1"/>
</dbReference>
<dbReference type="GO" id="GO:0005658">
    <property type="term" value="C:alpha DNA polymerase:primase complex"/>
    <property type="evidence" value="ECO:0007669"/>
    <property type="project" value="UniProtKB-ARBA"/>
</dbReference>
<organism evidence="12 13">
    <name type="scientific">Phakopsora pachyrhizi</name>
    <name type="common">Asian soybean rust disease fungus</name>
    <dbReference type="NCBI Taxonomy" id="170000"/>
    <lineage>
        <taxon>Eukaryota</taxon>
        <taxon>Fungi</taxon>
        <taxon>Dikarya</taxon>
        <taxon>Basidiomycota</taxon>
        <taxon>Pucciniomycotina</taxon>
        <taxon>Pucciniomycetes</taxon>
        <taxon>Pucciniales</taxon>
        <taxon>Phakopsoraceae</taxon>
        <taxon>Phakopsora</taxon>
    </lineage>
</organism>
<dbReference type="GO" id="GO:0051539">
    <property type="term" value="F:4 iron, 4 sulfur cluster binding"/>
    <property type="evidence" value="ECO:0007669"/>
    <property type="project" value="UniProtKB-UniRule"/>
</dbReference>
<comment type="function">
    <text evidence="9">DNA primase is the polymerase that synthesizes small RNA primers for the Okazaki fragments made during discontinuous DNA replication.</text>
</comment>
<keyword evidence="6 9" id="KW-0408">Iron</keyword>
<keyword evidence="3 9" id="KW-0639">Primosome</keyword>
<evidence type="ECO:0000313" key="13">
    <source>
        <dbReference type="Proteomes" id="UP001153365"/>
    </source>
</evidence>
<feature type="domain" description="DNA primase large subunit C-terminal" evidence="11">
    <location>
        <begin position="272"/>
        <end position="451"/>
    </location>
</feature>
<dbReference type="InterPro" id="IPR058560">
    <property type="entry name" value="DNA_primase_C"/>
</dbReference>
<evidence type="ECO:0000256" key="5">
    <source>
        <dbReference type="ARBA" id="ARBA00022723"/>
    </source>
</evidence>